<gene>
    <name evidence="3" type="ORF">GS399_05390</name>
</gene>
<sequence length="330" mass="34951">MTRRIICGLKKLIVVVSACCIYLSAGAQTYPYVSIQGSNNAGDLGYGLFGLGNVGLGLTSIHGGISFWTGNGGGTTPYESMRIWRGYIGIGTASPQSRLHVVGGGLTVGSNAIPMNSDGAVSLGNTAVDYTPSTNNWTGEGSTLLLNGADHTSISFHDSGSRVDFIRSGGGLIQLGFNGGWGEANIGLPGNGIWNSSGNVGIGTTQPDTRLAVNGTVHATEVKVDLTVPGPDYVFDSSYRLADLKDLKSYVTVHHHLPEVPSAAEMAANGLKLGEMNALLLKKIEELTLHLISQDERLQSQQRLDEKTAREKKLEDRLALLERKLNTGVK</sequence>
<comment type="caution">
    <text evidence="3">The sequence shown here is derived from an EMBL/GenBank/DDBJ whole genome shotgun (WGS) entry which is preliminary data.</text>
</comment>
<organism evidence="3 4">
    <name type="scientific">Hufsiella arboris</name>
    <dbReference type="NCBI Taxonomy" id="2695275"/>
    <lineage>
        <taxon>Bacteria</taxon>
        <taxon>Pseudomonadati</taxon>
        <taxon>Bacteroidota</taxon>
        <taxon>Sphingobacteriia</taxon>
        <taxon>Sphingobacteriales</taxon>
        <taxon>Sphingobacteriaceae</taxon>
        <taxon>Hufsiella</taxon>
    </lineage>
</organism>
<feature type="signal peptide" evidence="2">
    <location>
        <begin position="1"/>
        <end position="27"/>
    </location>
</feature>
<protein>
    <recommendedName>
        <fullName evidence="5">BZIP transcription factor</fullName>
    </recommendedName>
</protein>
<evidence type="ECO:0000313" key="4">
    <source>
        <dbReference type="Proteomes" id="UP000466586"/>
    </source>
</evidence>
<dbReference type="RefSeq" id="WP_160843575.1">
    <property type="nucleotide sequence ID" value="NZ_WVHT01000002.1"/>
</dbReference>
<evidence type="ECO:0000256" key="2">
    <source>
        <dbReference type="SAM" id="SignalP"/>
    </source>
</evidence>
<dbReference type="AlphaFoldDB" id="A0A7K1Y8J2"/>
<keyword evidence="1" id="KW-0175">Coiled coil</keyword>
<feature type="chain" id="PRO_5029604492" description="BZIP transcription factor" evidence="2">
    <location>
        <begin position="28"/>
        <end position="330"/>
    </location>
</feature>
<evidence type="ECO:0008006" key="5">
    <source>
        <dbReference type="Google" id="ProtNLM"/>
    </source>
</evidence>
<dbReference type="Proteomes" id="UP000466586">
    <property type="component" value="Unassembled WGS sequence"/>
</dbReference>
<proteinExistence type="predicted"/>
<reference evidence="3 4" key="1">
    <citation type="submission" date="2019-11" db="EMBL/GenBank/DDBJ databases">
        <title>Pedobacter sp. HMF7647 Genome sequencing and assembly.</title>
        <authorList>
            <person name="Kang H."/>
            <person name="Kim H."/>
            <person name="Joh K."/>
        </authorList>
    </citation>
    <scope>NUCLEOTIDE SEQUENCE [LARGE SCALE GENOMIC DNA]</scope>
    <source>
        <strain evidence="3 4">HMF7647</strain>
    </source>
</reference>
<feature type="coiled-coil region" evidence="1">
    <location>
        <begin position="297"/>
        <end position="324"/>
    </location>
</feature>
<evidence type="ECO:0000256" key="1">
    <source>
        <dbReference type="SAM" id="Coils"/>
    </source>
</evidence>
<name>A0A7K1Y8J2_9SPHI</name>
<dbReference type="EMBL" id="WVHT01000002">
    <property type="protein sequence ID" value="MXV50399.1"/>
    <property type="molecule type" value="Genomic_DNA"/>
</dbReference>
<accession>A0A7K1Y8J2</accession>
<evidence type="ECO:0000313" key="3">
    <source>
        <dbReference type="EMBL" id="MXV50399.1"/>
    </source>
</evidence>
<keyword evidence="4" id="KW-1185">Reference proteome</keyword>
<keyword evidence="2" id="KW-0732">Signal</keyword>